<comment type="caution">
    <text evidence="3">The sequence shown here is derived from an EMBL/GenBank/DDBJ whole genome shotgun (WGS) entry which is preliminary data.</text>
</comment>
<dbReference type="EMBL" id="CALNXJ010000019">
    <property type="protein sequence ID" value="CAH3122716.1"/>
    <property type="molecule type" value="Genomic_DNA"/>
</dbReference>
<accession>A0AAU9WQQ5</accession>
<protein>
    <recommendedName>
        <fullName evidence="2">SOCS box domain-containing protein</fullName>
    </recommendedName>
</protein>
<sequence>MKVNQNNCVSVVNIPEYVAKCVCGFDYNPALDLYATFSFEDDSDEILSFLLFLPGNRLAMSSSCPNHGGTIEICTFEEDKSMSDKFEIDSKDLPLDLPGAIALSPGGNILLSGEIYGDLFEIFIDWANSKVLKSREIVFPNEGTVVIEEDVTTELLSCSQDFGVVQCNFHQPHFESASFYELLAAKVNLHIEGEAQIQGHEKITYYVLNGEEKRISPHDCLGGLVHDGQNLIIANGDEIVLLESATEGSNAHVIASGVKPSQIRINHEGQLMVCEKNTIKLFEYKNEVKSLQRLCRHNIRETIGTNCAERVKNLEISSLLKDYLMHRNNCFKTERKLKMVILGCPLDLVLSAHSNNHYDSFNEVFLSLFYKHDFTSCVILYFQYSNKINTNISHRKATSWKMRVIPNNCVSEIKYPESIARADGVDYNPVLNLFVTFNYSYDGACVWDSSTGKVLARFDELGENFRDVLFLPGNHLAVSSSEAHHGGCIKICFFEDGKPASIKFVIDSEDLPVDYPGAIALSPERNLLVSEAFNGGVLYEVLIDWDNLKVLKSREIIPSTEESVEEQILQLSCSQNFDVARFDISSDAILVAKVTEFSTEGKAQTQKQEEITYYVLDGEEKRIASNDGSHILGLAHDGQNLIIATENEIVLLESATEGSNALLIASGVKPSGQIKINCEGQLMVCEKNAIKLFEYKNEVRSLQSLCRYYIREAISTNFARKENNSIIPSSLKDDDDNADEGDDGDDDDDDDGDDDDDDEDEIREPIHTYYAKVVHKLIIPSSLKDYLLYKSN</sequence>
<dbReference type="Gene3D" id="2.130.10.10">
    <property type="entry name" value="YVTN repeat-like/Quinoprotein amine dehydrogenase"/>
    <property type="match status" value="1"/>
</dbReference>
<evidence type="ECO:0000313" key="4">
    <source>
        <dbReference type="Proteomes" id="UP001159428"/>
    </source>
</evidence>
<evidence type="ECO:0000256" key="1">
    <source>
        <dbReference type="SAM" id="MobiDB-lite"/>
    </source>
</evidence>
<keyword evidence="4" id="KW-1185">Reference proteome</keyword>
<dbReference type="SUPFAM" id="SSF63829">
    <property type="entry name" value="Calcium-dependent phosphotriesterase"/>
    <property type="match status" value="1"/>
</dbReference>
<dbReference type="InterPro" id="IPR036036">
    <property type="entry name" value="SOCS_box-like_dom_sf"/>
</dbReference>
<feature type="domain" description="SOCS box" evidence="2">
    <location>
        <begin position="278"/>
        <end position="330"/>
    </location>
</feature>
<dbReference type="InterPro" id="IPR001496">
    <property type="entry name" value="SOCS_box"/>
</dbReference>
<feature type="region of interest" description="Disordered" evidence="1">
    <location>
        <begin position="725"/>
        <end position="764"/>
    </location>
</feature>
<dbReference type="CDD" id="cd03587">
    <property type="entry name" value="SOCS"/>
    <property type="match status" value="1"/>
</dbReference>
<dbReference type="SMART" id="SM00969">
    <property type="entry name" value="SOCS_box"/>
    <property type="match status" value="2"/>
</dbReference>
<evidence type="ECO:0000313" key="3">
    <source>
        <dbReference type="EMBL" id="CAH3122716.1"/>
    </source>
</evidence>
<proteinExistence type="predicted"/>
<dbReference type="PROSITE" id="PS50225">
    <property type="entry name" value="SOCS"/>
    <property type="match status" value="1"/>
</dbReference>
<dbReference type="Proteomes" id="UP001159428">
    <property type="component" value="Unassembled WGS sequence"/>
</dbReference>
<dbReference type="AlphaFoldDB" id="A0AAU9WQQ5"/>
<dbReference type="InterPro" id="IPR015943">
    <property type="entry name" value="WD40/YVTN_repeat-like_dom_sf"/>
</dbReference>
<evidence type="ECO:0000259" key="2">
    <source>
        <dbReference type="PROSITE" id="PS50225"/>
    </source>
</evidence>
<organism evidence="3 4">
    <name type="scientific">Pocillopora meandrina</name>
    <dbReference type="NCBI Taxonomy" id="46732"/>
    <lineage>
        <taxon>Eukaryota</taxon>
        <taxon>Metazoa</taxon>
        <taxon>Cnidaria</taxon>
        <taxon>Anthozoa</taxon>
        <taxon>Hexacorallia</taxon>
        <taxon>Scleractinia</taxon>
        <taxon>Astrocoeniina</taxon>
        <taxon>Pocilloporidae</taxon>
        <taxon>Pocillopora</taxon>
    </lineage>
</organism>
<dbReference type="Gene3D" id="1.10.750.20">
    <property type="entry name" value="SOCS box"/>
    <property type="match status" value="1"/>
</dbReference>
<feature type="compositionally biased region" description="Acidic residues" evidence="1">
    <location>
        <begin position="733"/>
        <end position="762"/>
    </location>
</feature>
<name>A0AAU9WQQ5_9CNID</name>
<gene>
    <name evidence="3" type="ORF">PMEA_00009753</name>
</gene>
<dbReference type="SUPFAM" id="SSF158235">
    <property type="entry name" value="SOCS box-like"/>
    <property type="match status" value="1"/>
</dbReference>
<dbReference type="GO" id="GO:0035556">
    <property type="term" value="P:intracellular signal transduction"/>
    <property type="evidence" value="ECO:0007669"/>
    <property type="project" value="InterPro"/>
</dbReference>
<reference evidence="3 4" key="1">
    <citation type="submission" date="2022-05" db="EMBL/GenBank/DDBJ databases">
        <authorList>
            <consortium name="Genoscope - CEA"/>
            <person name="William W."/>
        </authorList>
    </citation>
    <scope>NUCLEOTIDE SEQUENCE [LARGE SCALE GENOMIC DNA]</scope>
</reference>
<dbReference type="Pfam" id="PF07525">
    <property type="entry name" value="SOCS_box"/>
    <property type="match status" value="1"/>
</dbReference>